<dbReference type="Proteomes" id="UP000241229">
    <property type="component" value="Unassembled WGS sequence"/>
</dbReference>
<evidence type="ECO:0000313" key="2">
    <source>
        <dbReference type="EMBL" id="PSJ51706.1"/>
    </source>
</evidence>
<dbReference type="AlphaFoldDB" id="A0A2P7RNC9"/>
<dbReference type="EMBL" id="PXYK01000041">
    <property type="protein sequence ID" value="PSJ51706.1"/>
    <property type="molecule type" value="Genomic_DNA"/>
</dbReference>
<evidence type="ECO:0000256" key="1">
    <source>
        <dbReference type="SAM" id="MobiDB-lite"/>
    </source>
</evidence>
<name>A0A2P7RNC9_9HYPH</name>
<evidence type="ECO:0000313" key="3">
    <source>
        <dbReference type="Proteomes" id="UP000241229"/>
    </source>
</evidence>
<feature type="region of interest" description="Disordered" evidence="1">
    <location>
        <begin position="124"/>
        <end position="143"/>
    </location>
</feature>
<feature type="compositionally biased region" description="Polar residues" evidence="1">
    <location>
        <begin position="126"/>
        <end position="143"/>
    </location>
</feature>
<keyword evidence="3" id="KW-1185">Reference proteome</keyword>
<reference evidence="2 3" key="1">
    <citation type="submission" date="2018-03" db="EMBL/GenBank/DDBJ databases">
        <title>The draft genome of Mesorhizobium sp. 6GN-30.</title>
        <authorList>
            <person name="Liu L."/>
            <person name="Li L."/>
            <person name="Wang T."/>
            <person name="Zhang X."/>
            <person name="Liang L."/>
        </authorList>
    </citation>
    <scope>NUCLEOTIDE SEQUENCE [LARGE SCALE GENOMIC DNA]</scope>
    <source>
        <strain evidence="2 3">6GN30</strain>
    </source>
</reference>
<organism evidence="2 3">
    <name type="scientific">Kumtagia ephedrae</name>
    <dbReference type="NCBI Taxonomy" id="2116701"/>
    <lineage>
        <taxon>Bacteria</taxon>
        <taxon>Pseudomonadati</taxon>
        <taxon>Pseudomonadota</taxon>
        <taxon>Alphaproteobacteria</taxon>
        <taxon>Hyphomicrobiales</taxon>
        <taxon>Phyllobacteriaceae</taxon>
        <taxon>Kumtagia</taxon>
    </lineage>
</organism>
<accession>A0A2P7RNC9</accession>
<proteinExistence type="predicted"/>
<sequence length="143" mass="15794">MFWEGQNRVTVTMPAHELEAGAASPRRADRKEMRRGDRLWSALQTHLQGLDGATLAMMPEERHAALLSRRVDTAVIAAPAPTCNRGCDLQQGSEQRAPPGWYLKAASGALVVRQAHHEGCWEVAPSATTDPPQRQQRQAEAYQ</sequence>
<comment type="caution">
    <text evidence="2">The sequence shown here is derived from an EMBL/GenBank/DDBJ whole genome shotgun (WGS) entry which is preliminary data.</text>
</comment>
<protein>
    <submittedName>
        <fullName evidence="2">Uncharacterized protein</fullName>
    </submittedName>
</protein>
<gene>
    <name evidence="2" type="ORF">C7I84_27320</name>
</gene>